<dbReference type="EMBL" id="CAIX01000004">
    <property type="protein sequence ID" value="CCI39985.1"/>
    <property type="molecule type" value="Genomic_DNA"/>
</dbReference>
<protein>
    <submittedName>
        <fullName evidence="1">Uncharacterized protein</fullName>
    </submittedName>
</protein>
<dbReference type="InParanoid" id="A0A024G100"/>
<dbReference type="Proteomes" id="UP000053237">
    <property type="component" value="Unassembled WGS sequence"/>
</dbReference>
<reference evidence="1 2" key="1">
    <citation type="submission" date="2012-05" db="EMBL/GenBank/DDBJ databases">
        <title>Recombination and specialization in a pathogen metapopulation.</title>
        <authorList>
            <person name="Gardiner A."/>
            <person name="Kemen E."/>
            <person name="Schultz-Larsen T."/>
            <person name="MacLean D."/>
            <person name="Van Oosterhout C."/>
            <person name="Jones J.D.G."/>
        </authorList>
    </citation>
    <scope>NUCLEOTIDE SEQUENCE [LARGE SCALE GENOMIC DNA]</scope>
    <source>
        <strain evidence="1 2">Ac Nc2</strain>
    </source>
</reference>
<accession>A0A024G100</accession>
<sequence>MYSSFLARMLSKNLVSQNGYSPCCISDDRRLCHLSQLQRLRAGQFSLEICHPVAAIFVPGFGICECCHIFAAERLSSDWEPAKMISYSCINYHRFSKSS</sequence>
<proteinExistence type="predicted"/>
<name>A0A024G100_9STRA</name>
<keyword evidence="2" id="KW-1185">Reference proteome</keyword>
<gene>
    <name evidence="1" type="ORF">BN9_007690</name>
</gene>
<comment type="caution">
    <text evidence="1">The sequence shown here is derived from an EMBL/GenBank/DDBJ whole genome shotgun (WGS) entry which is preliminary data.</text>
</comment>
<evidence type="ECO:0000313" key="2">
    <source>
        <dbReference type="Proteomes" id="UP000053237"/>
    </source>
</evidence>
<organism evidence="1 2">
    <name type="scientific">Albugo candida</name>
    <dbReference type="NCBI Taxonomy" id="65357"/>
    <lineage>
        <taxon>Eukaryota</taxon>
        <taxon>Sar</taxon>
        <taxon>Stramenopiles</taxon>
        <taxon>Oomycota</taxon>
        <taxon>Peronosporomycetes</taxon>
        <taxon>Albuginales</taxon>
        <taxon>Albuginaceae</taxon>
        <taxon>Albugo</taxon>
    </lineage>
</organism>
<dbReference type="AlphaFoldDB" id="A0A024G100"/>
<evidence type="ECO:0000313" key="1">
    <source>
        <dbReference type="EMBL" id="CCI39985.1"/>
    </source>
</evidence>